<reference evidence="1" key="1">
    <citation type="submission" date="2018-06" db="EMBL/GenBank/DDBJ databases">
        <authorList>
            <person name="Zhirakovskaya E."/>
        </authorList>
    </citation>
    <scope>NUCLEOTIDE SEQUENCE</scope>
</reference>
<sequence length="1042" mass="118227">MNRLSKQPHFSNIFRFIAVFIILAFTVTSISSPSIVSAQSTPTPIGISLPAVGQMLNLSPSFTPLTLKGIKLFPQEPLKFDFILDAGESSLEGDALEEESSKLIKYFMAALTVPEKDLWVNLSPYEGDRIIPNQFGETEMGRDLLAQDYLLKQLTATLMYPEDEIGEIFWNQVYEKAYDLYGTTAIPVNTFNKVWIIPEKAVVYENEDTAFIVESRLKVMLESDYLALEQNAHSEKFGTDHLSDDAVKELNDLSSEVVRNVIIPAIEQEINEGKNFAQLRQIYHSIILAAWFKRNLKESLLGQVYMDRNKIEGIDIADKQAKDKIYNQYVEAFKKGVYDYIREEFDPASQQIIPKRYFSGGAKFGFSNVNFGSDGAASPLKIIKKIFSSVRSKFLKGLFFTATVTVLCTSCGEKSTGLEEMSDQQRNNITQIQLINDLGIKVYDNKIHFTDQELKSIKNYFQTLRDDEAPFYQLTTRYLNGIYTVSFSSIQSNASIRDALAIASRNSKVVFVIIDDPIIGESLTGGNRERLVLTFDDYLKYEKSIQAVAKGLATIAVSRAYKISPKQFSKTLAHELVHIVDNSLRNISEFNGIDHGNRIAGMAENLYSQINRPSISMQKLHEITLPSGLKLNVDGFIQKMRNKFYLLKTNKLSLRFQGALTIQFRSDFFEYDEVTLGQIDSILKPYRFNINDAVRAHSFKTKKEMLATIGGEAMLDTEALFFRAASLMPHNPNLMKQIFLYAEIMTLLPSGRQIDMLPFFKMKKVLDPNTGNKQVTLEIQSRAQVIRNAQGKIVRIDHGPNSYSYDSSYAPEWKSFTSIDNLEINHRTKFVSGGDTVFQVNSNDNKIVAIDRITGERIVIGHSAYKIKSAQASTDGNLLLLSYSGQNFVELWKKVNGFWQKTDITMPKIDDDMRLMLVAEVKQHPNNTFSLLASTGEEVQINTYNSQGEIIAQNSFNAEPRENGLSKQFRFLNSNATDNILYIAENVRAGYDEDFKLQVDYHTQAIFRLDIYENTVENLLIPRDLLFNYEGSPEIDYIDQKT</sequence>
<gene>
    <name evidence="1" type="ORF">MNBD_UNCLBAC01-151</name>
</gene>
<accession>A0A3B1DGG1</accession>
<feature type="non-terminal residue" evidence="1">
    <location>
        <position position="1042"/>
    </location>
</feature>
<dbReference type="EMBL" id="UOGJ01000027">
    <property type="protein sequence ID" value="VAX35088.1"/>
    <property type="molecule type" value="Genomic_DNA"/>
</dbReference>
<evidence type="ECO:0000313" key="1">
    <source>
        <dbReference type="EMBL" id="VAX35088.1"/>
    </source>
</evidence>
<name>A0A3B1DGG1_9ZZZZ</name>
<dbReference type="AlphaFoldDB" id="A0A3B1DGG1"/>
<protein>
    <submittedName>
        <fullName evidence="1">Uncharacterized protein</fullName>
    </submittedName>
</protein>
<proteinExistence type="predicted"/>
<organism evidence="1">
    <name type="scientific">hydrothermal vent metagenome</name>
    <dbReference type="NCBI Taxonomy" id="652676"/>
    <lineage>
        <taxon>unclassified sequences</taxon>
        <taxon>metagenomes</taxon>
        <taxon>ecological metagenomes</taxon>
    </lineage>
</organism>